<sequence length="322" mass="36181">MRHVLQHNTTVLRVRTTLFPPHLKIPLSPLLHYISSFSRSVNIIEACCCGLVRGGRSELTASRQWHPRPNHHGQQYPLQVLEQRFLLRGYPMMNYNPIITNNSGNCRAVSDFKQSLGNQVWRTGSCGVMLLTTTFAIYMPQPSVVSSTLAQTLVKPGTGQTKYPSFFPPGAAISCLWHRIASGASINNENKGEEEEEQTTGKPKSKDANKIDMSRRVVILRSYKMATVLGRKRTFLTRKLMGSKEIGYVQSIKSAYKARHLSNVQDYMAQGLKYCPDSNELKDLKQELSLDSEGKDAKPNHAKKPECLVHVIPVLTFVDPKN</sequence>
<dbReference type="EMBL" id="OE179253">
    <property type="protein sequence ID" value="CAD7568179.1"/>
    <property type="molecule type" value="Genomic_DNA"/>
</dbReference>
<name>A0A7R9P382_TIMCA</name>
<evidence type="ECO:0000256" key="1">
    <source>
        <dbReference type="SAM" id="MobiDB-lite"/>
    </source>
</evidence>
<organism evidence="2">
    <name type="scientific">Timema californicum</name>
    <name type="common">California timema</name>
    <name type="synonym">Walking stick</name>
    <dbReference type="NCBI Taxonomy" id="61474"/>
    <lineage>
        <taxon>Eukaryota</taxon>
        <taxon>Metazoa</taxon>
        <taxon>Ecdysozoa</taxon>
        <taxon>Arthropoda</taxon>
        <taxon>Hexapoda</taxon>
        <taxon>Insecta</taxon>
        <taxon>Pterygota</taxon>
        <taxon>Neoptera</taxon>
        <taxon>Polyneoptera</taxon>
        <taxon>Phasmatodea</taxon>
        <taxon>Timematodea</taxon>
        <taxon>Timematoidea</taxon>
        <taxon>Timematidae</taxon>
        <taxon>Timema</taxon>
    </lineage>
</organism>
<reference evidence="2" key="1">
    <citation type="submission" date="2020-11" db="EMBL/GenBank/DDBJ databases">
        <authorList>
            <person name="Tran Van P."/>
        </authorList>
    </citation>
    <scope>NUCLEOTIDE SEQUENCE</scope>
</reference>
<accession>A0A7R9P382</accession>
<gene>
    <name evidence="2" type="ORF">TCMB3V08_LOCUS950</name>
</gene>
<feature type="region of interest" description="Disordered" evidence="1">
    <location>
        <begin position="186"/>
        <end position="208"/>
    </location>
</feature>
<dbReference type="AlphaFoldDB" id="A0A7R9P382"/>
<proteinExistence type="predicted"/>
<evidence type="ECO:0000313" key="2">
    <source>
        <dbReference type="EMBL" id="CAD7568179.1"/>
    </source>
</evidence>
<protein>
    <submittedName>
        <fullName evidence="2">(California timema) hypothetical protein</fullName>
    </submittedName>
</protein>